<feature type="transmembrane region" description="Helical" evidence="1">
    <location>
        <begin position="208"/>
        <end position="226"/>
    </location>
</feature>
<dbReference type="HOGENOM" id="CLU_091752_1_0_1"/>
<dbReference type="RefSeq" id="XP_008097871.1">
    <property type="nucleotide sequence ID" value="XM_008099680.1"/>
</dbReference>
<keyword evidence="1" id="KW-0472">Membrane</keyword>
<proteinExistence type="predicted"/>
<accession>E3QSL3</accession>
<gene>
    <name evidence="2" type="ORF">GLRG_08995</name>
</gene>
<keyword evidence="1" id="KW-0812">Transmembrane</keyword>
<evidence type="ECO:0008006" key="4">
    <source>
        <dbReference type="Google" id="ProtNLM"/>
    </source>
</evidence>
<reference evidence="3" key="1">
    <citation type="journal article" date="2012" name="Nat. Genet.">
        <title>Lifestyle transitions in plant pathogenic Colletotrichum fungi deciphered by genome and transcriptome analyses.</title>
        <authorList>
            <person name="O'Connell R.J."/>
            <person name="Thon M.R."/>
            <person name="Hacquard S."/>
            <person name="Amyotte S.G."/>
            <person name="Kleemann J."/>
            <person name="Torres M.F."/>
            <person name="Damm U."/>
            <person name="Buiate E.A."/>
            <person name="Epstein L."/>
            <person name="Alkan N."/>
            <person name="Altmueller J."/>
            <person name="Alvarado-Balderrama L."/>
            <person name="Bauser C.A."/>
            <person name="Becker C."/>
            <person name="Birren B.W."/>
            <person name="Chen Z."/>
            <person name="Choi J."/>
            <person name="Crouch J.A."/>
            <person name="Duvick J.P."/>
            <person name="Farman M.A."/>
            <person name="Gan P."/>
            <person name="Heiman D."/>
            <person name="Henrissat B."/>
            <person name="Howard R.J."/>
            <person name="Kabbage M."/>
            <person name="Koch C."/>
            <person name="Kracher B."/>
            <person name="Kubo Y."/>
            <person name="Law A.D."/>
            <person name="Lebrun M.-H."/>
            <person name="Lee Y.-H."/>
            <person name="Miyara I."/>
            <person name="Moore N."/>
            <person name="Neumann U."/>
            <person name="Nordstroem K."/>
            <person name="Panaccione D.G."/>
            <person name="Panstruga R."/>
            <person name="Place M."/>
            <person name="Proctor R.H."/>
            <person name="Prusky D."/>
            <person name="Rech G."/>
            <person name="Reinhardt R."/>
            <person name="Rollins J.A."/>
            <person name="Rounsley S."/>
            <person name="Schardl C.L."/>
            <person name="Schwartz D.C."/>
            <person name="Shenoy N."/>
            <person name="Shirasu K."/>
            <person name="Sikhakolli U.R."/>
            <person name="Stueber K."/>
            <person name="Sukno S.A."/>
            <person name="Sweigard J.A."/>
            <person name="Takano Y."/>
            <person name="Takahara H."/>
            <person name="Trail F."/>
            <person name="van der Does H.C."/>
            <person name="Voll L.M."/>
            <person name="Will I."/>
            <person name="Young S."/>
            <person name="Zeng Q."/>
            <person name="Zhang J."/>
            <person name="Zhou S."/>
            <person name="Dickman M.B."/>
            <person name="Schulze-Lefert P."/>
            <person name="Ver Loren van Themaat E."/>
            <person name="Ma L.-J."/>
            <person name="Vaillancourt L.J."/>
        </authorList>
    </citation>
    <scope>NUCLEOTIDE SEQUENCE [LARGE SCALE GENOMIC DNA]</scope>
    <source>
        <strain evidence="3">M1.001 / M2 / FGSC 10212</strain>
    </source>
</reference>
<feature type="transmembrane region" description="Helical" evidence="1">
    <location>
        <begin position="41"/>
        <end position="60"/>
    </location>
</feature>
<organism evidence="3">
    <name type="scientific">Colletotrichum graminicola (strain M1.001 / M2 / FGSC 10212)</name>
    <name type="common">Maize anthracnose fungus</name>
    <name type="synonym">Glomerella graminicola</name>
    <dbReference type="NCBI Taxonomy" id="645133"/>
    <lineage>
        <taxon>Eukaryota</taxon>
        <taxon>Fungi</taxon>
        <taxon>Dikarya</taxon>
        <taxon>Ascomycota</taxon>
        <taxon>Pezizomycotina</taxon>
        <taxon>Sordariomycetes</taxon>
        <taxon>Hypocreomycetidae</taxon>
        <taxon>Glomerellales</taxon>
        <taxon>Glomerellaceae</taxon>
        <taxon>Colletotrichum</taxon>
        <taxon>Colletotrichum graminicola species complex</taxon>
    </lineage>
</organism>
<dbReference type="Proteomes" id="UP000008782">
    <property type="component" value="Unassembled WGS sequence"/>
</dbReference>
<dbReference type="AlphaFoldDB" id="E3QSL3"/>
<evidence type="ECO:0000313" key="2">
    <source>
        <dbReference type="EMBL" id="EFQ33851.1"/>
    </source>
</evidence>
<evidence type="ECO:0000256" key="1">
    <source>
        <dbReference type="SAM" id="Phobius"/>
    </source>
</evidence>
<dbReference type="eggNOG" id="ENOG502TAAY">
    <property type="taxonomic scope" value="Eukaryota"/>
</dbReference>
<dbReference type="GeneID" id="24414360"/>
<sequence>MDIRYSDYPHQSITNIATFCQLETLLFLTTFKKTHYVRPSVIMRAATALLGALAATMVAANDIHLNIHKRIEPTKIVKVIEARGTPECTNAYKAFAEAVTGSDPLPTPPFELEAWAATADLATSTTDLCATISVTGSIAPVYTSWSNSVMSWQTAHMSELRDFWHECTDIPAVSAEVKSLLEAGSFCTSRLAEITSEPSNMAPRETGMAVAAVAAAGFVFAAMQILPRVLTVSCPAHNKFPTEDAVNYEFEYQLE</sequence>
<keyword evidence="1" id="KW-1133">Transmembrane helix</keyword>
<dbReference type="EMBL" id="GG697374">
    <property type="protein sequence ID" value="EFQ33851.1"/>
    <property type="molecule type" value="Genomic_DNA"/>
</dbReference>
<evidence type="ECO:0000313" key="3">
    <source>
        <dbReference type="Proteomes" id="UP000008782"/>
    </source>
</evidence>
<keyword evidence="3" id="KW-1185">Reference proteome</keyword>
<dbReference type="OrthoDB" id="4845881at2759"/>
<protein>
    <recommendedName>
        <fullName evidence="4">Infection structure specific protein</fullName>
    </recommendedName>
</protein>
<name>E3QSL3_COLGM</name>
<dbReference type="VEuPathDB" id="FungiDB:GLRG_08995"/>